<comment type="domain">
    <text evidence="1">The PRC barrel domain binds ribosomal protein uS19.</text>
</comment>
<dbReference type="Proteomes" id="UP000204221">
    <property type="component" value="Chromosome"/>
</dbReference>
<dbReference type="SUPFAM" id="SSF50346">
    <property type="entry name" value="PRC-barrel domain"/>
    <property type="match status" value="1"/>
</dbReference>
<feature type="domain" description="Ribosome maturation factor RimM PRC barrel" evidence="3">
    <location>
        <begin position="113"/>
        <end position="180"/>
    </location>
</feature>
<dbReference type="KEGG" id="ahg:AHOG_08295"/>
<dbReference type="InterPro" id="IPR036976">
    <property type="entry name" value="RimM_N_sf"/>
</dbReference>
<dbReference type="InterPro" id="IPR056792">
    <property type="entry name" value="PRC_RimM"/>
</dbReference>
<evidence type="ECO:0000256" key="1">
    <source>
        <dbReference type="HAMAP-Rule" id="MF_00014"/>
    </source>
</evidence>
<keyword evidence="1" id="KW-0143">Chaperone</keyword>
<sequence length="187" mass="19887">MTRNRSRDDDSADSLLVGRVSRPHGVRGELVVDVRTDSPAERFVVDGIVEARLRDGGSQSLTVTAARSHGERLLLSVAGVSDRDGAERLRGALLTVPKSSLPPTQDPDEYYDHQLEGLAAVLPDGSPLGVVREVLHGAGGDLLAVRLTGGDEALIPFVREIVPTVDVDTGVLVVDPPPGLVDDQFEE</sequence>
<evidence type="ECO:0000313" key="5">
    <source>
        <dbReference type="Proteomes" id="UP000204221"/>
    </source>
</evidence>
<dbReference type="InterPro" id="IPR009000">
    <property type="entry name" value="Transl_B-barrel_sf"/>
</dbReference>
<evidence type="ECO:0000313" key="4">
    <source>
        <dbReference type="EMBL" id="ASO19304.1"/>
    </source>
</evidence>
<gene>
    <name evidence="1 4" type="primary">rimM</name>
    <name evidence="4" type="ORF">AHOG_08295</name>
</gene>
<dbReference type="PANTHER" id="PTHR33692:SF1">
    <property type="entry name" value="RIBOSOME MATURATION FACTOR RIMM"/>
    <property type="match status" value="1"/>
</dbReference>
<dbReference type="Gene3D" id="2.30.30.240">
    <property type="entry name" value="PRC-barrel domain"/>
    <property type="match status" value="1"/>
</dbReference>
<dbReference type="InterPro" id="IPR011033">
    <property type="entry name" value="PRC_barrel-like_sf"/>
</dbReference>
<dbReference type="Pfam" id="PF01782">
    <property type="entry name" value="RimM"/>
    <property type="match status" value="1"/>
</dbReference>
<dbReference type="NCBIfam" id="TIGR02273">
    <property type="entry name" value="16S_RimM"/>
    <property type="match status" value="1"/>
</dbReference>
<comment type="subunit">
    <text evidence="1">Binds ribosomal protein uS19.</text>
</comment>
<comment type="similarity">
    <text evidence="1">Belongs to the RimM family.</text>
</comment>
<dbReference type="EMBL" id="CP022521">
    <property type="protein sequence ID" value="ASO19304.1"/>
    <property type="molecule type" value="Genomic_DNA"/>
</dbReference>
<accession>A0A221W0L7</accession>
<dbReference type="GO" id="GO:0005737">
    <property type="term" value="C:cytoplasm"/>
    <property type="evidence" value="ECO:0007669"/>
    <property type="project" value="UniProtKB-SubCell"/>
</dbReference>
<dbReference type="GO" id="GO:0006364">
    <property type="term" value="P:rRNA processing"/>
    <property type="evidence" value="ECO:0007669"/>
    <property type="project" value="UniProtKB-UniRule"/>
</dbReference>
<keyword evidence="5" id="KW-1185">Reference proteome</keyword>
<keyword evidence="1" id="KW-0690">Ribosome biogenesis</keyword>
<dbReference type="HAMAP" id="MF_00014">
    <property type="entry name" value="Ribosome_mat_RimM"/>
    <property type="match status" value="1"/>
</dbReference>
<reference evidence="4 5" key="1">
    <citation type="submission" date="2017-07" db="EMBL/GenBank/DDBJ databases">
        <title>Complete genome sequence of Actinoalloteichus hoggarensis DSM 45943, type strain of Actinoalloteichus hoggarensis.</title>
        <authorList>
            <person name="Ruckert C."/>
            <person name="Nouioui I."/>
            <person name="Willmese J."/>
            <person name="van Wezel G."/>
            <person name="Klenk H.-P."/>
            <person name="Kalinowski J."/>
            <person name="Zotchev S.B."/>
        </authorList>
    </citation>
    <scope>NUCLEOTIDE SEQUENCE [LARGE SCALE GENOMIC DNA]</scope>
    <source>
        <strain evidence="4 5">DSM 45943</strain>
    </source>
</reference>
<evidence type="ECO:0000259" key="3">
    <source>
        <dbReference type="Pfam" id="PF24986"/>
    </source>
</evidence>
<dbReference type="Pfam" id="PF24986">
    <property type="entry name" value="PRC_RimM"/>
    <property type="match status" value="1"/>
</dbReference>
<organism evidence="4 5">
    <name type="scientific">Actinoalloteichus hoggarensis</name>
    <dbReference type="NCBI Taxonomy" id="1470176"/>
    <lineage>
        <taxon>Bacteria</taxon>
        <taxon>Bacillati</taxon>
        <taxon>Actinomycetota</taxon>
        <taxon>Actinomycetes</taxon>
        <taxon>Pseudonocardiales</taxon>
        <taxon>Pseudonocardiaceae</taxon>
        <taxon>Actinoalloteichus</taxon>
    </lineage>
</organism>
<feature type="domain" description="RimM N-terminal" evidence="2">
    <location>
        <begin position="17"/>
        <end position="99"/>
    </location>
</feature>
<proteinExistence type="inferred from homology"/>
<name>A0A221W0L7_9PSEU</name>
<dbReference type="SUPFAM" id="SSF50447">
    <property type="entry name" value="Translation proteins"/>
    <property type="match status" value="1"/>
</dbReference>
<dbReference type="GO" id="GO:0043022">
    <property type="term" value="F:ribosome binding"/>
    <property type="evidence" value="ECO:0007669"/>
    <property type="project" value="InterPro"/>
</dbReference>
<dbReference type="GO" id="GO:0005840">
    <property type="term" value="C:ribosome"/>
    <property type="evidence" value="ECO:0007669"/>
    <property type="project" value="InterPro"/>
</dbReference>
<dbReference type="RefSeq" id="WP_245856631.1">
    <property type="nucleotide sequence ID" value="NZ_CP022521.1"/>
</dbReference>
<protein>
    <recommendedName>
        <fullName evidence="1">Ribosome maturation factor RimM</fullName>
    </recommendedName>
</protein>
<comment type="subcellular location">
    <subcellularLocation>
        <location evidence="1">Cytoplasm</location>
    </subcellularLocation>
</comment>
<dbReference type="InterPro" id="IPR002676">
    <property type="entry name" value="RimM_N"/>
</dbReference>
<dbReference type="GO" id="GO:0042274">
    <property type="term" value="P:ribosomal small subunit biogenesis"/>
    <property type="evidence" value="ECO:0007669"/>
    <property type="project" value="UniProtKB-UniRule"/>
</dbReference>
<keyword evidence="1" id="KW-0963">Cytoplasm</keyword>
<dbReference type="PANTHER" id="PTHR33692">
    <property type="entry name" value="RIBOSOME MATURATION FACTOR RIMM"/>
    <property type="match status" value="1"/>
</dbReference>
<dbReference type="Gene3D" id="2.40.30.60">
    <property type="entry name" value="RimM"/>
    <property type="match status" value="1"/>
</dbReference>
<evidence type="ECO:0000259" key="2">
    <source>
        <dbReference type="Pfam" id="PF01782"/>
    </source>
</evidence>
<comment type="function">
    <text evidence="1">An accessory protein needed during the final step in the assembly of 30S ribosomal subunit, possibly for assembly of the head region. Essential for efficient processing of 16S rRNA. May be needed both before and after RbfA during the maturation of 16S rRNA. It has affinity for free ribosomal 30S subunits but not for 70S ribosomes.</text>
</comment>
<dbReference type="AlphaFoldDB" id="A0A221W0L7"/>
<dbReference type="InterPro" id="IPR011961">
    <property type="entry name" value="RimM"/>
</dbReference>
<keyword evidence="1" id="KW-0698">rRNA processing</keyword>